<name>A0A818AQ29_9BILA</name>
<feature type="region of interest" description="Disordered" evidence="1">
    <location>
        <begin position="923"/>
        <end position="955"/>
    </location>
</feature>
<protein>
    <submittedName>
        <fullName evidence="2">Uncharacterized protein</fullName>
    </submittedName>
</protein>
<reference evidence="2" key="1">
    <citation type="submission" date="2021-02" db="EMBL/GenBank/DDBJ databases">
        <authorList>
            <person name="Nowell W R."/>
        </authorList>
    </citation>
    <scope>NUCLEOTIDE SEQUENCE</scope>
</reference>
<feature type="region of interest" description="Disordered" evidence="1">
    <location>
        <begin position="630"/>
        <end position="675"/>
    </location>
</feature>
<evidence type="ECO:0000313" key="3">
    <source>
        <dbReference type="EMBL" id="CAF4627928.1"/>
    </source>
</evidence>
<proteinExistence type="predicted"/>
<gene>
    <name evidence="2" type="ORF">FME351_LOCUS9897</name>
    <name evidence="3" type="ORF">TSG867_LOCUS29421</name>
</gene>
<accession>A0A818AQ29</accession>
<feature type="compositionally biased region" description="Polar residues" evidence="1">
    <location>
        <begin position="631"/>
        <end position="656"/>
    </location>
</feature>
<dbReference type="Proteomes" id="UP000663869">
    <property type="component" value="Unassembled WGS sequence"/>
</dbReference>
<dbReference type="EMBL" id="CAJOBQ010004130">
    <property type="protein sequence ID" value="CAF4627928.1"/>
    <property type="molecule type" value="Genomic_DNA"/>
</dbReference>
<feature type="region of interest" description="Disordered" evidence="1">
    <location>
        <begin position="709"/>
        <end position="759"/>
    </location>
</feature>
<comment type="caution">
    <text evidence="2">The sequence shown here is derived from an EMBL/GenBank/DDBJ whole genome shotgun (WGS) entry which is preliminary data.</text>
</comment>
<evidence type="ECO:0000256" key="1">
    <source>
        <dbReference type="SAM" id="MobiDB-lite"/>
    </source>
</evidence>
<feature type="compositionally biased region" description="Basic and acidic residues" evidence="1">
    <location>
        <begin position="657"/>
        <end position="670"/>
    </location>
</feature>
<evidence type="ECO:0000313" key="4">
    <source>
        <dbReference type="Proteomes" id="UP000663869"/>
    </source>
</evidence>
<dbReference type="Proteomes" id="UP000663862">
    <property type="component" value="Unassembled WGS sequence"/>
</dbReference>
<feature type="compositionally biased region" description="Polar residues" evidence="1">
    <location>
        <begin position="709"/>
        <end position="720"/>
    </location>
</feature>
<sequence length="955" mass="110258">MMFRDNQNWNSVNEKNISECLHIIDQYGFEHLQLPSDVQDFILDLASNHKCDPKVLFYAILSGIGHFSEAINVYNIETKQVKPITVYEVLIAPSGVEKSKYINIISNSCTKLEVYLYENYYKQQRCFSSSDVLEAAEEGDEKKKNNIKNFEYWINEFGSIKQVYTTASLLQMMSNKSLYFLANEGDAILQESSFYNPADVTADVKQGTLIDCWDGNKIVKSTVSHGSKEIKNRTVSMCVASTGRRWPDLLRELSKVQIAGGLHERCTYFCFDVTGDIDLNQLTPITEKQFYSSLYDNLLSSVVVNNQVKFSLVQIFFIVKLFGYRIFIWSKESFAFLQPRLNELKLNKPCQLIHETTVFRTKQQMAIRRRSAEHVVRYGCLNQMLTNGLKILKSMDENIIKCCGGSINELFEIEARKQINKLFGVALEREKAFHENYVPIQPLEVDIEATESAVALVFSFLLPQSVLLFNYENYCETKSSEELVIDSVNMKMSKQEKVVFRIEKLIMELNYKFFFKSSITDRYFRDKRLLVDHVLNDLVGRKFLYEGHDDTSFFDTGRASSIKTYLKYLPNDSDEKNFRQSLKNVYNIEYDDYKKIFEDATLLPPNCHLTSYGLQFIRQPQYQSMIKKADTNVSNTSPDGSNTTDENTPTNFTELSEGQRENNGDQREQSTNDFNHINQNPAIITRNNSSQHKITVDYSLENIKDSDYDQNISPTANNYEETPIVFNDSSNNLSPVDNDDTEKSQEKQMSRDTESIDKRKLRTMDSSSKNNNNETKTKAAIKKTIKDNEILKKILLIPSILIAKGLIALHIKSRASEINNGINYLVEKELLKVGKYLICGNRHIETFLKYVPENIEDRTCKYLLQRRLLEVDVNVNEYIESLKSIKIISTSHRSSSLLMMTLQEASYDQLNISLVMKRKGRCKETSTQEDEISSNDEARNHTKERKKARKNVEYE</sequence>
<evidence type="ECO:0000313" key="2">
    <source>
        <dbReference type="EMBL" id="CAF3410114.1"/>
    </source>
</evidence>
<feature type="compositionally biased region" description="Basic and acidic residues" evidence="1">
    <location>
        <begin position="741"/>
        <end position="758"/>
    </location>
</feature>
<dbReference type="AlphaFoldDB" id="A0A818AQ29"/>
<organism evidence="2 4">
    <name type="scientific">Rotaria socialis</name>
    <dbReference type="NCBI Taxonomy" id="392032"/>
    <lineage>
        <taxon>Eukaryota</taxon>
        <taxon>Metazoa</taxon>
        <taxon>Spiralia</taxon>
        <taxon>Gnathifera</taxon>
        <taxon>Rotifera</taxon>
        <taxon>Eurotatoria</taxon>
        <taxon>Bdelloidea</taxon>
        <taxon>Philodinida</taxon>
        <taxon>Philodinidae</taxon>
        <taxon>Rotaria</taxon>
    </lineage>
</organism>
<dbReference type="EMBL" id="CAJNYU010001103">
    <property type="protein sequence ID" value="CAF3410114.1"/>
    <property type="molecule type" value="Genomic_DNA"/>
</dbReference>